<dbReference type="Pfam" id="PF00941">
    <property type="entry name" value="FAD_binding_5"/>
    <property type="match status" value="1"/>
</dbReference>
<dbReference type="InterPro" id="IPR002346">
    <property type="entry name" value="Mopterin_DH_FAD-bd"/>
</dbReference>
<dbReference type="InterPro" id="IPR036318">
    <property type="entry name" value="FAD-bd_PCMH-like_sf"/>
</dbReference>
<evidence type="ECO:0000256" key="3">
    <source>
        <dbReference type="ARBA" id="ARBA00023002"/>
    </source>
</evidence>
<dbReference type="InterPro" id="IPR016169">
    <property type="entry name" value="FAD-bd_PCMH_sub2"/>
</dbReference>
<dbReference type="InterPro" id="IPR036683">
    <property type="entry name" value="CO_DH_flav_C_dom_sf"/>
</dbReference>
<dbReference type="SMART" id="SM01092">
    <property type="entry name" value="CO_deh_flav_C"/>
    <property type="match status" value="1"/>
</dbReference>
<dbReference type="InterPro" id="IPR016166">
    <property type="entry name" value="FAD-bd_PCMH"/>
</dbReference>
<sequence length="284" mass="29859">VPVTVATTLNHACSALAERPEATILAGGTDLMVEVNHGRRHLIDVVTLDQIPELSHWERNGDVFRLGSGLTYTALAGPLLADSLPGLAQAARTVGSPQIRNSGTLGGNLATASPAGDTIPVLAALNAVVELRSADGHREVPVTDFITGVKQNELRPGELIEAIRVPVAAGPQEFLKVGTRNAMVISVVSLAMVVDLSACQVRVGLGSVSPVPERATEAEAFVNGLIDWDGQVLPEAATVDRFADLVVTAASPIDDHRGSAAYRRHALGVLARRALIRCFGEENR</sequence>
<dbReference type="Gene3D" id="3.30.465.10">
    <property type="match status" value="1"/>
</dbReference>
<dbReference type="GO" id="GO:0071949">
    <property type="term" value="F:FAD binding"/>
    <property type="evidence" value="ECO:0007669"/>
    <property type="project" value="InterPro"/>
</dbReference>
<dbReference type="InterPro" id="IPR016167">
    <property type="entry name" value="FAD-bd_PCMH_sub1"/>
</dbReference>
<keyword evidence="3" id="KW-0560">Oxidoreductase</keyword>
<evidence type="ECO:0000313" key="5">
    <source>
        <dbReference type="EMBL" id="SVB77028.1"/>
    </source>
</evidence>
<dbReference type="GO" id="GO:0016491">
    <property type="term" value="F:oxidoreductase activity"/>
    <property type="evidence" value="ECO:0007669"/>
    <property type="project" value="UniProtKB-KW"/>
</dbReference>
<dbReference type="InterPro" id="IPR005107">
    <property type="entry name" value="CO_DH_flav_C"/>
</dbReference>
<dbReference type="PANTHER" id="PTHR42659:SF2">
    <property type="entry name" value="XANTHINE DEHYDROGENASE SUBUNIT C-RELATED"/>
    <property type="match status" value="1"/>
</dbReference>
<gene>
    <name evidence="5" type="ORF">METZ01_LOCUS229882</name>
</gene>
<feature type="domain" description="FAD-binding PCMH-type" evidence="4">
    <location>
        <begin position="1"/>
        <end position="170"/>
    </location>
</feature>
<organism evidence="5">
    <name type="scientific">marine metagenome</name>
    <dbReference type="NCBI Taxonomy" id="408172"/>
    <lineage>
        <taxon>unclassified sequences</taxon>
        <taxon>metagenomes</taxon>
        <taxon>ecological metagenomes</taxon>
    </lineage>
</organism>
<keyword evidence="2" id="KW-0274">FAD</keyword>
<dbReference type="PANTHER" id="PTHR42659">
    <property type="entry name" value="XANTHINE DEHYDROGENASE SUBUNIT C-RELATED"/>
    <property type="match status" value="1"/>
</dbReference>
<dbReference type="SUPFAM" id="SSF55447">
    <property type="entry name" value="CO dehydrogenase flavoprotein C-terminal domain-like"/>
    <property type="match status" value="1"/>
</dbReference>
<name>A0A382GPI5_9ZZZZ</name>
<evidence type="ECO:0000259" key="4">
    <source>
        <dbReference type="PROSITE" id="PS51387"/>
    </source>
</evidence>
<evidence type="ECO:0000256" key="1">
    <source>
        <dbReference type="ARBA" id="ARBA00022630"/>
    </source>
</evidence>
<proteinExistence type="predicted"/>
<reference evidence="5" key="1">
    <citation type="submission" date="2018-05" db="EMBL/GenBank/DDBJ databases">
        <authorList>
            <person name="Lanie J.A."/>
            <person name="Ng W.-L."/>
            <person name="Kazmierczak K.M."/>
            <person name="Andrzejewski T.M."/>
            <person name="Davidsen T.M."/>
            <person name="Wayne K.J."/>
            <person name="Tettelin H."/>
            <person name="Glass J.I."/>
            <person name="Rusch D."/>
            <person name="Podicherti R."/>
            <person name="Tsui H.-C.T."/>
            <person name="Winkler M.E."/>
        </authorList>
    </citation>
    <scope>NUCLEOTIDE SEQUENCE</scope>
</reference>
<protein>
    <recommendedName>
        <fullName evidence="4">FAD-binding PCMH-type domain-containing protein</fullName>
    </recommendedName>
</protein>
<dbReference type="Gene3D" id="3.30.43.10">
    <property type="entry name" value="Uridine Diphospho-n-acetylenolpyruvylglucosamine Reductase, domain 2"/>
    <property type="match status" value="1"/>
</dbReference>
<keyword evidence="1" id="KW-0285">Flavoprotein</keyword>
<dbReference type="SUPFAM" id="SSF56176">
    <property type="entry name" value="FAD-binding/transporter-associated domain-like"/>
    <property type="match status" value="1"/>
</dbReference>
<evidence type="ECO:0000256" key="2">
    <source>
        <dbReference type="ARBA" id="ARBA00022827"/>
    </source>
</evidence>
<accession>A0A382GPI5</accession>
<dbReference type="AlphaFoldDB" id="A0A382GPI5"/>
<dbReference type="InterPro" id="IPR051312">
    <property type="entry name" value="Diverse_Substr_Oxidored"/>
</dbReference>
<feature type="non-terminal residue" evidence="5">
    <location>
        <position position="1"/>
    </location>
</feature>
<dbReference type="EMBL" id="UINC01056696">
    <property type="protein sequence ID" value="SVB77028.1"/>
    <property type="molecule type" value="Genomic_DNA"/>
</dbReference>
<dbReference type="PROSITE" id="PS51387">
    <property type="entry name" value="FAD_PCMH"/>
    <property type="match status" value="1"/>
</dbReference>
<dbReference type="Gene3D" id="3.30.390.50">
    <property type="entry name" value="CO dehydrogenase flavoprotein, C-terminal domain"/>
    <property type="match status" value="1"/>
</dbReference>
<dbReference type="Pfam" id="PF03450">
    <property type="entry name" value="CO_deh_flav_C"/>
    <property type="match status" value="1"/>
</dbReference>